<dbReference type="InterPro" id="IPR002938">
    <property type="entry name" value="FAD-bd"/>
</dbReference>
<dbReference type="PANTHER" id="PTHR43004:SF19">
    <property type="entry name" value="BINDING MONOOXYGENASE, PUTATIVE (JCVI)-RELATED"/>
    <property type="match status" value="1"/>
</dbReference>
<dbReference type="EMBL" id="FJOG01000008">
    <property type="protein sequence ID" value="CZR56715.1"/>
    <property type="molecule type" value="Genomic_DNA"/>
</dbReference>
<accession>A0A1L7WVC3</accession>
<evidence type="ECO:0000256" key="5">
    <source>
        <dbReference type="ARBA" id="ARBA00023002"/>
    </source>
</evidence>
<protein>
    <submittedName>
        <fullName evidence="7">Related to tetracenomycin polyketide synthesis hydroxylase tcmG</fullName>
    </submittedName>
</protein>
<dbReference type="PRINTS" id="PR00420">
    <property type="entry name" value="RNGMNOXGNASE"/>
</dbReference>
<dbReference type="Gene3D" id="3.30.70.2450">
    <property type="match status" value="1"/>
</dbReference>
<name>A0A1L7WVC3_9HELO</name>
<keyword evidence="4" id="KW-0274">FAD</keyword>
<organism evidence="7 8">
    <name type="scientific">Phialocephala subalpina</name>
    <dbReference type="NCBI Taxonomy" id="576137"/>
    <lineage>
        <taxon>Eukaryota</taxon>
        <taxon>Fungi</taxon>
        <taxon>Dikarya</taxon>
        <taxon>Ascomycota</taxon>
        <taxon>Pezizomycotina</taxon>
        <taxon>Leotiomycetes</taxon>
        <taxon>Helotiales</taxon>
        <taxon>Mollisiaceae</taxon>
        <taxon>Phialocephala</taxon>
        <taxon>Phialocephala fortinii species complex</taxon>
    </lineage>
</organism>
<dbReference type="SUPFAM" id="SSF52833">
    <property type="entry name" value="Thioredoxin-like"/>
    <property type="match status" value="1"/>
</dbReference>
<comment type="similarity">
    <text evidence="2">Belongs to the PheA/TfdB FAD monooxygenase family.</text>
</comment>
<evidence type="ECO:0000313" key="8">
    <source>
        <dbReference type="Proteomes" id="UP000184330"/>
    </source>
</evidence>
<dbReference type="AlphaFoldDB" id="A0A1L7WVC3"/>
<reference evidence="7 8" key="1">
    <citation type="submission" date="2016-03" db="EMBL/GenBank/DDBJ databases">
        <authorList>
            <person name="Ploux O."/>
        </authorList>
    </citation>
    <scope>NUCLEOTIDE SEQUENCE [LARGE SCALE GENOMIC DNA]</scope>
    <source>
        <strain evidence="7 8">UAMH 11012</strain>
    </source>
</reference>
<comment type="cofactor">
    <cofactor evidence="1">
        <name>FAD</name>
        <dbReference type="ChEBI" id="CHEBI:57692"/>
    </cofactor>
</comment>
<evidence type="ECO:0000259" key="6">
    <source>
        <dbReference type="Pfam" id="PF01494"/>
    </source>
</evidence>
<feature type="domain" description="FAD-binding" evidence="6">
    <location>
        <begin position="3"/>
        <end position="341"/>
    </location>
</feature>
<evidence type="ECO:0000256" key="2">
    <source>
        <dbReference type="ARBA" id="ARBA00007801"/>
    </source>
</evidence>
<dbReference type="GO" id="GO:0016709">
    <property type="term" value="F:oxidoreductase activity, acting on paired donors, with incorporation or reduction of molecular oxygen, NAD(P)H as one donor, and incorporation of one atom of oxygen"/>
    <property type="evidence" value="ECO:0007669"/>
    <property type="project" value="UniProtKB-ARBA"/>
</dbReference>
<dbReference type="Proteomes" id="UP000184330">
    <property type="component" value="Unassembled WGS sequence"/>
</dbReference>
<dbReference type="PANTHER" id="PTHR43004">
    <property type="entry name" value="TRK SYSTEM POTASSIUM UPTAKE PROTEIN"/>
    <property type="match status" value="1"/>
</dbReference>
<dbReference type="SUPFAM" id="SSF51905">
    <property type="entry name" value="FAD/NAD(P)-binding domain"/>
    <property type="match status" value="1"/>
</dbReference>
<proteinExistence type="inferred from homology"/>
<keyword evidence="5" id="KW-0560">Oxidoreductase</keyword>
<dbReference type="InterPro" id="IPR036188">
    <property type="entry name" value="FAD/NAD-bd_sf"/>
</dbReference>
<dbReference type="InterPro" id="IPR050641">
    <property type="entry name" value="RIFMO-like"/>
</dbReference>
<dbReference type="InterPro" id="IPR036249">
    <property type="entry name" value="Thioredoxin-like_sf"/>
</dbReference>
<dbReference type="OrthoDB" id="2096480at2759"/>
<dbReference type="Gene3D" id="3.40.30.120">
    <property type="match status" value="1"/>
</dbReference>
<evidence type="ECO:0000256" key="1">
    <source>
        <dbReference type="ARBA" id="ARBA00001974"/>
    </source>
</evidence>
<dbReference type="STRING" id="576137.A0A1L7WVC3"/>
<dbReference type="GO" id="GO:0071949">
    <property type="term" value="F:FAD binding"/>
    <property type="evidence" value="ECO:0007669"/>
    <property type="project" value="InterPro"/>
</dbReference>
<gene>
    <name evidence="7" type="ORF">PAC_06604</name>
</gene>
<keyword evidence="8" id="KW-1185">Reference proteome</keyword>
<evidence type="ECO:0000256" key="4">
    <source>
        <dbReference type="ARBA" id="ARBA00022827"/>
    </source>
</evidence>
<evidence type="ECO:0000256" key="3">
    <source>
        <dbReference type="ARBA" id="ARBA00022630"/>
    </source>
</evidence>
<sequence length="530" mass="59373">MGETDVLIVGGGPTGLMLALELTSQDIPFRIIDSSPIRSDKSRALVLHSRTLELLNRHGIAQEFVDRGNFNLAVRIFANQKFVFENDFNIIAFNDTMYQNPLIISQAEIESILDEVLMKHQVKVERPVTAEKISQDETGVTAVLRHEDGSEESLRCKYAVGCDGPRSIVRNSAGLQFEGAAYPQDFILADVHMKWETRECLHIYLGASGFMIVFPMKDNVWRLICSRREALGADAEPTLENFQEMLDKLLPEPVQIFDPVWISRFKLHHRIADNYRAGRMLVAGDAAHVHSPAGGQGMNTGMHDAVNLGWKLASVIRGENDDSLLDSYNIERRRVGQTLLQGTDRLFEFMATTNPLYLFIRNYVMPFIMPWAMAIPGRRALAYRFVSELGIRYRKSPIVGQATTWKGTLKGGDRVPDGRLLKGNIEITVHSLLGARKHSLLLFSGVDGVTSTDDLEKAHVEFIEASGRSIPVYTITKSSSENIEIMDPEGLVHRLFGFTASGFVLVRPDGHIAFIGPLTSMDELKTWMER</sequence>
<keyword evidence="3" id="KW-0285">Flavoprotein</keyword>
<dbReference type="Pfam" id="PF01494">
    <property type="entry name" value="FAD_binding_3"/>
    <property type="match status" value="1"/>
</dbReference>
<evidence type="ECO:0000313" key="7">
    <source>
        <dbReference type="EMBL" id="CZR56715.1"/>
    </source>
</evidence>
<dbReference type="Gene3D" id="3.50.50.60">
    <property type="entry name" value="FAD/NAD(P)-binding domain"/>
    <property type="match status" value="1"/>
</dbReference>